<proteinExistence type="predicted"/>
<keyword evidence="1" id="KW-1133">Transmembrane helix</keyword>
<organism evidence="2 3">
    <name type="scientific">Candidatus Campbellbacteria bacterium CG22_combo_CG10-13_8_21_14_all_36_13</name>
    <dbReference type="NCBI Taxonomy" id="1974529"/>
    <lineage>
        <taxon>Bacteria</taxon>
        <taxon>Candidatus Campbelliibacteriota</taxon>
    </lineage>
</organism>
<feature type="transmembrane region" description="Helical" evidence="1">
    <location>
        <begin position="54"/>
        <end position="80"/>
    </location>
</feature>
<accession>A0A2H0DYF5</accession>
<name>A0A2H0DYF5_9BACT</name>
<reference evidence="2 3" key="1">
    <citation type="submission" date="2017-09" db="EMBL/GenBank/DDBJ databases">
        <title>Depth-based differentiation of microbial function through sediment-hosted aquifers and enrichment of novel symbionts in the deep terrestrial subsurface.</title>
        <authorList>
            <person name="Probst A.J."/>
            <person name="Ladd B."/>
            <person name="Jarett J.K."/>
            <person name="Geller-Mcgrath D.E."/>
            <person name="Sieber C.M."/>
            <person name="Emerson J.B."/>
            <person name="Anantharaman K."/>
            <person name="Thomas B.C."/>
            <person name="Malmstrom R."/>
            <person name="Stieglmeier M."/>
            <person name="Klingl A."/>
            <person name="Woyke T."/>
            <person name="Ryan C.M."/>
            <person name="Banfield J.F."/>
        </authorList>
    </citation>
    <scope>NUCLEOTIDE SEQUENCE [LARGE SCALE GENOMIC DNA]</scope>
    <source>
        <strain evidence="2">CG22_combo_CG10-13_8_21_14_all_36_13</strain>
    </source>
</reference>
<evidence type="ECO:0000256" key="1">
    <source>
        <dbReference type="SAM" id="Phobius"/>
    </source>
</evidence>
<protein>
    <submittedName>
        <fullName evidence="2">Uncharacterized protein</fullName>
    </submittedName>
</protein>
<keyword evidence="1" id="KW-0472">Membrane</keyword>
<comment type="caution">
    <text evidence="2">The sequence shown here is derived from an EMBL/GenBank/DDBJ whole genome shotgun (WGS) entry which is preliminary data.</text>
</comment>
<dbReference type="EMBL" id="PCTT01000041">
    <property type="protein sequence ID" value="PIP86908.1"/>
    <property type="molecule type" value="Genomic_DNA"/>
</dbReference>
<feature type="transmembrane region" description="Helical" evidence="1">
    <location>
        <begin position="92"/>
        <end position="110"/>
    </location>
</feature>
<evidence type="ECO:0000313" key="2">
    <source>
        <dbReference type="EMBL" id="PIP86908.1"/>
    </source>
</evidence>
<gene>
    <name evidence="2" type="ORF">COW81_03100</name>
</gene>
<feature type="transmembrane region" description="Helical" evidence="1">
    <location>
        <begin position="12"/>
        <end position="34"/>
    </location>
</feature>
<keyword evidence="1" id="KW-0812">Transmembrane</keyword>
<dbReference type="AlphaFoldDB" id="A0A2H0DYF5"/>
<evidence type="ECO:0000313" key="3">
    <source>
        <dbReference type="Proteomes" id="UP000231143"/>
    </source>
</evidence>
<dbReference type="Proteomes" id="UP000231143">
    <property type="component" value="Unassembled WGS sequence"/>
</dbReference>
<sequence length="134" mass="15470">MNNTKHKVFESIWFWWFLFTLIYTILNFSGSLGLPLPLGGYVMGFFGLFVPFGLWSSFLLVALHVPSIVALFVFIGLMIFANKKLKTKEIVLWKRILINLLILLLITTLVDFMRGTFFESWKIMFSGGDLDMGF</sequence>